<sequence length="221" mass="22409">MAISATGSAAPAASTTPSNGAGTTSAAEQQDRFMKLLVAQMRNQDPLNPMDNAQMTSQIAQINTVAGIEKLNATVQGLAGAMVAMQAQTASQLPGRAVLVEGRALRLADGPAQGGVSLAARADRVSVEIVAADGQVVQTLELGALPAGVRSFTWDGRTAEGGTAPAGEYRLRVNARAAGEPVQATTLAAASVRSVVPTPQGIELDLGASGRAGWGDVYAFL</sequence>
<comment type="caution">
    <text evidence="8">The sequence shown here is derived from an EMBL/GenBank/DDBJ whole genome shotgun (WGS) entry which is preliminary data.</text>
</comment>
<evidence type="ECO:0000313" key="9">
    <source>
        <dbReference type="Proteomes" id="UP000613011"/>
    </source>
</evidence>
<keyword evidence="3 5" id="KW-1005">Bacterial flagellum biogenesis</keyword>
<dbReference type="EMBL" id="JAEQNA010000014">
    <property type="protein sequence ID" value="MBL0423326.1"/>
    <property type="molecule type" value="Genomic_DNA"/>
</dbReference>
<dbReference type="Proteomes" id="UP000613011">
    <property type="component" value="Unassembled WGS sequence"/>
</dbReference>
<dbReference type="RefSeq" id="WP_201686465.1">
    <property type="nucleotide sequence ID" value="NZ_JAEQNA010000014.1"/>
</dbReference>
<dbReference type="Gene3D" id="2.30.30.910">
    <property type="match status" value="1"/>
</dbReference>
<evidence type="ECO:0000256" key="1">
    <source>
        <dbReference type="ARBA" id="ARBA00010577"/>
    </source>
</evidence>
<keyword evidence="8" id="KW-0966">Cell projection</keyword>
<dbReference type="Gene3D" id="2.60.40.4070">
    <property type="match status" value="1"/>
</dbReference>
<comment type="similarity">
    <text evidence="1 5">Belongs to the FlgD family.</text>
</comment>
<reference evidence="8" key="1">
    <citation type="submission" date="2021-01" db="EMBL/GenBank/DDBJ databases">
        <title>Ramlibacter sp. strain AW1 16S ribosomal RNA gene Genome sequencing and assembly.</title>
        <authorList>
            <person name="Kang M."/>
        </authorList>
    </citation>
    <scope>NUCLEOTIDE SEQUENCE</scope>
    <source>
        <strain evidence="8">AW1</strain>
    </source>
</reference>
<keyword evidence="8" id="KW-0969">Cilium</keyword>
<accession>A0A936ZVF4</accession>
<proteinExistence type="inferred from homology"/>
<dbReference type="InterPro" id="IPR025965">
    <property type="entry name" value="FlgD/Vpr_Ig-like"/>
</dbReference>
<evidence type="ECO:0000256" key="4">
    <source>
        <dbReference type="ARBA" id="ARBA00024746"/>
    </source>
</evidence>
<comment type="function">
    <text evidence="4 5">Required for flagellar hook formation. May act as a scaffolding protein.</text>
</comment>
<dbReference type="Pfam" id="PF03963">
    <property type="entry name" value="FlgD"/>
    <property type="match status" value="1"/>
</dbReference>
<keyword evidence="8" id="KW-0282">Flagellum</keyword>
<dbReference type="GO" id="GO:0044781">
    <property type="term" value="P:bacterial-type flagellum organization"/>
    <property type="evidence" value="ECO:0007669"/>
    <property type="project" value="UniProtKB-UniRule"/>
</dbReference>
<evidence type="ECO:0000259" key="7">
    <source>
        <dbReference type="Pfam" id="PF13860"/>
    </source>
</evidence>
<feature type="compositionally biased region" description="Low complexity" evidence="6">
    <location>
        <begin position="1"/>
        <end position="21"/>
    </location>
</feature>
<evidence type="ECO:0000256" key="6">
    <source>
        <dbReference type="SAM" id="MobiDB-lite"/>
    </source>
</evidence>
<dbReference type="AlphaFoldDB" id="A0A936ZVF4"/>
<evidence type="ECO:0000256" key="5">
    <source>
        <dbReference type="RuleBase" id="RU362076"/>
    </source>
</evidence>
<evidence type="ECO:0000313" key="8">
    <source>
        <dbReference type="EMBL" id="MBL0423326.1"/>
    </source>
</evidence>
<dbReference type="InterPro" id="IPR005648">
    <property type="entry name" value="FlgD"/>
</dbReference>
<protein>
    <recommendedName>
        <fullName evidence="2 5">Basal-body rod modification protein FlgD</fullName>
    </recommendedName>
</protein>
<evidence type="ECO:0000256" key="2">
    <source>
        <dbReference type="ARBA" id="ARBA00016013"/>
    </source>
</evidence>
<evidence type="ECO:0000256" key="3">
    <source>
        <dbReference type="ARBA" id="ARBA00022795"/>
    </source>
</evidence>
<name>A0A936ZVF4_9BURK</name>
<keyword evidence="9" id="KW-1185">Reference proteome</keyword>
<feature type="region of interest" description="Disordered" evidence="6">
    <location>
        <begin position="1"/>
        <end position="27"/>
    </location>
</feature>
<feature type="domain" description="FlgD/Vpr Ig-like" evidence="7">
    <location>
        <begin position="105"/>
        <end position="177"/>
    </location>
</feature>
<dbReference type="Pfam" id="PF13860">
    <property type="entry name" value="FlgD_ig"/>
    <property type="match status" value="1"/>
</dbReference>
<organism evidence="8 9">
    <name type="scientific">Ramlibacter aurantiacus</name>
    <dbReference type="NCBI Taxonomy" id="2801330"/>
    <lineage>
        <taxon>Bacteria</taxon>
        <taxon>Pseudomonadati</taxon>
        <taxon>Pseudomonadota</taxon>
        <taxon>Betaproteobacteria</taxon>
        <taxon>Burkholderiales</taxon>
        <taxon>Comamonadaceae</taxon>
        <taxon>Ramlibacter</taxon>
    </lineage>
</organism>
<gene>
    <name evidence="8" type="ORF">JI739_23520</name>
</gene>